<dbReference type="InterPro" id="IPR000406">
    <property type="entry name" value="Rho_GDI"/>
</dbReference>
<dbReference type="RefSeq" id="XP_002126587.1">
    <property type="nucleotide sequence ID" value="XM_002126551.5"/>
</dbReference>
<dbReference type="PANTHER" id="PTHR10980">
    <property type="entry name" value="RHO GDP-DISSOCIATION INHIBITOR"/>
    <property type="match status" value="1"/>
</dbReference>
<dbReference type="KEGG" id="cin:100180058"/>
<accession>H2Y196</accession>
<reference evidence="5" key="1">
    <citation type="journal article" date="2002" name="Science">
        <title>The draft genome of Ciona intestinalis: insights into chordate and vertebrate origins.</title>
        <authorList>
            <person name="Dehal P."/>
            <person name="Satou Y."/>
            <person name="Campbell R.K."/>
            <person name="Chapman J."/>
            <person name="Degnan B."/>
            <person name="De Tomaso A."/>
            <person name="Davidson B."/>
            <person name="Di Gregorio A."/>
            <person name="Gelpke M."/>
            <person name="Goodstein D.M."/>
            <person name="Harafuji N."/>
            <person name="Hastings K.E."/>
            <person name="Ho I."/>
            <person name="Hotta K."/>
            <person name="Huang W."/>
            <person name="Kawashima T."/>
            <person name="Lemaire P."/>
            <person name="Martinez D."/>
            <person name="Meinertzhagen I.A."/>
            <person name="Necula S."/>
            <person name="Nonaka M."/>
            <person name="Putnam N."/>
            <person name="Rash S."/>
            <person name="Saiga H."/>
            <person name="Satake M."/>
            <person name="Terry A."/>
            <person name="Yamada L."/>
            <person name="Wang H.G."/>
            <person name="Awazu S."/>
            <person name="Azumi K."/>
            <person name="Boore J."/>
            <person name="Branno M."/>
            <person name="Chin-Bow S."/>
            <person name="DeSantis R."/>
            <person name="Doyle S."/>
            <person name="Francino P."/>
            <person name="Keys D.N."/>
            <person name="Haga S."/>
            <person name="Hayashi H."/>
            <person name="Hino K."/>
            <person name="Imai K.S."/>
            <person name="Inaba K."/>
            <person name="Kano S."/>
            <person name="Kobayashi K."/>
            <person name="Kobayashi M."/>
            <person name="Lee B.I."/>
            <person name="Makabe K.W."/>
            <person name="Manohar C."/>
            <person name="Matassi G."/>
            <person name="Medina M."/>
            <person name="Mochizuki Y."/>
            <person name="Mount S."/>
            <person name="Morishita T."/>
            <person name="Miura S."/>
            <person name="Nakayama A."/>
            <person name="Nishizaka S."/>
            <person name="Nomoto H."/>
            <person name="Ohta F."/>
            <person name="Oishi K."/>
            <person name="Rigoutsos I."/>
            <person name="Sano M."/>
            <person name="Sasaki A."/>
            <person name="Sasakura Y."/>
            <person name="Shoguchi E."/>
            <person name="Shin-i T."/>
            <person name="Spagnuolo A."/>
            <person name="Stainier D."/>
            <person name="Suzuki M.M."/>
            <person name="Tassy O."/>
            <person name="Takatori N."/>
            <person name="Tokuoka M."/>
            <person name="Yagi K."/>
            <person name="Yoshizaki F."/>
            <person name="Wada S."/>
            <person name="Zhang C."/>
            <person name="Hyatt P.D."/>
            <person name="Larimer F."/>
            <person name="Detter C."/>
            <person name="Doggett N."/>
            <person name="Glavina T."/>
            <person name="Hawkins T."/>
            <person name="Richardson P."/>
            <person name="Lucas S."/>
            <person name="Kohara Y."/>
            <person name="Levine M."/>
            <person name="Satoh N."/>
            <person name="Rokhsar D.S."/>
        </authorList>
    </citation>
    <scope>NUCLEOTIDE SEQUENCE [LARGE SCALE GENOMIC DNA]</scope>
</reference>
<evidence type="ECO:0000256" key="1">
    <source>
        <dbReference type="ARBA" id="ARBA00004496"/>
    </source>
</evidence>
<dbReference type="Gene3D" id="2.70.50.30">
    <property type="entry name" value="Coagulation Factor XIII, subunit A, domain 1"/>
    <property type="match status" value="1"/>
</dbReference>
<dbReference type="GO" id="GO:0005737">
    <property type="term" value="C:cytoplasm"/>
    <property type="evidence" value="ECO:0007669"/>
    <property type="project" value="UniProtKB-SubCell"/>
</dbReference>
<sequence length="131" mass="15272">MAPGDVIVKGLDLVFEDGKTVSYDLTGDLSELYDNRAEVKRGITYKIVLRFQVVAELVQGLRLFCDFKRKGIRVDKIPSSIRSYVKGDHEYQSETYEMPRGFLAKGPYTMEFRFKNQEETFLEWEIPFDLE</sequence>
<comment type="subcellular location">
    <subcellularLocation>
        <location evidence="1">Cytoplasm</location>
    </subcellularLocation>
</comment>
<evidence type="ECO:0000313" key="5">
    <source>
        <dbReference type="Proteomes" id="UP000008144"/>
    </source>
</evidence>
<dbReference type="InterPro" id="IPR024792">
    <property type="entry name" value="RhoGDI_dom_sf"/>
</dbReference>
<dbReference type="Pfam" id="PF02115">
    <property type="entry name" value="Rho_GDI"/>
    <property type="match status" value="1"/>
</dbReference>
<dbReference type="Proteomes" id="UP000008144">
    <property type="component" value="Unassembled WGS sequence"/>
</dbReference>
<dbReference type="Ensembl" id="ENSCINT00000036190.1">
    <property type="protein sequence ID" value="ENSCINP00000035680.1"/>
    <property type="gene ID" value="ENSCING00000022708.1"/>
</dbReference>
<organism evidence="4 5">
    <name type="scientific">Ciona intestinalis</name>
    <name type="common">Transparent sea squirt</name>
    <name type="synonym">Ascidia intestinalis</name>
    <dbReference type="NCBI Taxonomy" id="7719"/>
    <lineage>
        <taxon>Eukaryota</taxon>
        <taxon>Metazoa</taxon>
        <taxon>Chordata</taxon>
        <taxon>Tunicata</taxon>
        <taxon>Ascidiacea</taxon>
        <taxon>Phlebobranchia</taxon>
        <taxon>Cionidae</taxon>
        <taxon>Ciona</taxon>
    </lineage>
</organism>
<keyword evidence="5" id="KW-1185">Reference proteome</keyword>
<dbReference type="SUPFAM" id="SSF81296">
    <property type="entry name" value="E set domains"/>
    <property type="match status" value="1"/>
</dbReference>
<reference evidence="4" key="3">
    <citation type="submission" date="2025-09" db="UniProtKB">
        <authorList>
            <consortium name="Ensembl"/>
        </authorList>
    </citation>
    <scope>IDENTIFICATION</scope>
</reference>
<proteinExistence type="inferred from homology"/>
<reference evidence="4" key="2">
    <citation type="submission" date="2025-08" db="UniProtKB">
        <authorList>
            <consortium name="Ensembl"/>
        </authorList>
    </citation>
    <scope>IDENTIFICATION</scope>
</reference>
<comment type="similarity">
    <text evidence="2">Belongs to the Rho GDI family.</text>
</comment>
<name>H2Y196_CIOIN</name>
<evidence type="ECO:0000313" key="4">
    <source>
        <dbReference type="Ensembl" id="ENSCINP00000035680.1"/>
    </source>
</evidence>
<dbReference type="AlphaFoldDB" id="H2Y196"/>
<dbReference type="HOGENOM" id="CLU_1926835_0_0_1"/>
<dbReference type="InterPro" id="IPR014756">
    <property type="entry name" value="Ig_E-set"/>
</dbReference>
<accession>A0A1W2WDE8</accession>
<dbReference type="GeneTree" id="ENSGT00390000006233"/>
<dbReference type="PANTHER" id="PTHR10980:SF3">
    <property type="entry name" value="LD16419P"/>
    <property type="match status" value="1"/>
</dbReference>
<evidence type="ECO:0000256" key="3">
    <source>
        <dbReference type="ARBA" id="ARBA00022490"/>
    </source>
</evidence>
<protein>
    <submittedName>
        <fullName evidence="4">Rho GDP-dissociation inhibitor 1-like</fullName>
    </submittedName>
</protein>
<dbReference type="GeneID" id="100180058"/>
<dbReference type="STRING" id="7719.ENSCINP00000035680"/>
<dbReference type="OMA" id="IKFTFQV"/>
<dbReference type="InParanoid" id="H2Y196"/>
<gene>
    <name evidence="4" type="primary">LOC100180058</name>
</gene>
<dbReference type="FunCoup" id="H2Y196">
    <property type="interactions" value="322"/>
</dbReference>
<keyword evidence="3" id="KW-0963">Cytoplasm</keyword>
<dbReference type="GO" id="GO:0005094">
    <property type="term" value="F:Rho GDP-dissociation inhibitor activity"/>
    <property type="evidence" value="ECO:0007669"/>
    <property type="project" value="InterPro"/>
</dbReference>
<evidence type="ECO:0000256" key="2">
    <source>
        <dbReference type="ARBA" id="ARBA00009758"/>
    </source>
</evidence>
<dbReference type="GO" id="GO:0007266">
    <property type="term" value="P:Rho protein signal transduction"/>
    <property type="evidence" value="ECO:0007669"/>
    <property type="project" value="InterPro"/>
</dbReference>
<dbReference type="OrthoDB" id="1683373at2759"/>